<feature type="transmembrane region" description="Helical" evidence="1">
    <location>
        <begin position="79"/>
        <end position="99"/>
    </location>
</feature>
<dbReference type="Proteomes" id="UP000239068">
    <property type="component" value="Unassembled WGS sequence"/>
</dbReference>
<feature type="transmembrane region" description="Helical" evidence="1">
    <location>
        <begin position="119"/>
        <end position="144"/>
    </location>
</feature>
<proteinExistence type="predicted"/>
<accession>A0A2S7WYV4</accession>
<keyword evidence="1" id="KW-1133">Transmembrane helix</keyword>
<reference evidence="2 3" key="1">
    <citation type="submission" date="2016-12" db="EMBL/GenBank/DDBJ databases">
        <title>Trade-off between light-utilization and light-protection in marine flavobacteria.</title>
        <authorList>
            <person name="Kumagai Y."/>
            <person name="Yoshizawa S."/>
            <person name="Kogure K."/>
            <person name="Iwasaki W."/>
        </authorList>
    </citation>
    <scope>NUCLEOTIDE SEQUENCE [LARGE SCALE GENOMIC DNA]</scope>
    <source>
        <strain evidence="2 3">ATCC 43844</strain>
    </source>
</reference>
<dbReference type="EMBL" id="MSCM01000001">
    <property type="protein sequence ID" value="PQJ82708.1"/>
    <property type="molecule type" value="Genomic_DNA"/>
</dbReference>
<protein>
    <submittedName>
        <fullName evidence="2">Uncharacterized protein</fullName>
    </submittedName>
</protein>
<keyword evidence="1" id="KW-0812">Transmembrane</keyword>
<keyword evidence="3" id="KW-1185">Reference proteome</keyword>
<name>A0A2S7WYV4_9FLAO</name>
<dbReference type="AlphaFoldDB" id="A0A2S7WYV4"/>
<keyword evidence="1" id="KW-0472">Membrane</keyword>
<evidence type="ECO:0000256" key="1">
    <source>
        <dbReference type="SAM" id="Phobius"/>
    </source>
</evidence>
<sequence>MSKITEKYYPLVISIVTTISIFVIDRDLIKVIKFGELINSTLIVFSVLLGFLLTVTTLMHTIDNEKMNTLRQTGNYLDLIGYLNKAVYSALFTSVFSLFKPLFEKFIFFTNFYNFDLKLVIKYLFVFLIILSISYTFRFINLFLKIIS</sequence>
<comment type="caution">
    <text evidence="2">The sequence shown here is derived from an EMBL/GenBank/DDBJ whole genome shotgun (WGS) entry which is preliminary data.</text>
</comment>
<gene>
    <name evidence="2" type="ORF">BTO16_09020</name>
</gene>
<evidence type="ECO:0000313" key="2">
    <source>
        <dbReference type="EMBL" id="PQJ82708.1"/>
    </source>
</evidence>
<feature type="transmembrane region" description="Helical" evidence="1">
    <location>
        <begin position="37"/>
        <end position="58"/>
    </location>
</feature>
<organism evidence="2 3">
    <name type="scientific">Polaribacter glomeratus</name>
    <dbReference type="NCBI Taxonomy" id="102"/>
    <lineage>
        <taxon>Bacteria</taxon>
        <taxon>Pseudomonadati</taxon>
        <taxon>Bacteroidota</taxon>
        <taxon>Flavobacteriia</taxon>
        <taxon>Flavobacteriales</taxon>
        <taxon>Flavobacteriaceae</taxon>
    </lineage>
</organism>
<evidence type="ECO:0000313" key="3">
    <source>
        <dbReference type="Proteomes" id="UP000239068"/>
    </source>
</evidence>
<feature type="transmembrane region" description="Helical" evidence="1">
    <location>
        <begin position="7"/>
        <end position="25"/>
    </location>
</feature>